<dbReference type="Pfam" id="PF19814">
    <property type="entry name" value="DUF6297"/>
    <property type="match status" value="1"/>
</dbReference>
<gene>
    <name evidence="2" type="ORF">ACFYV7_40220</name>
</gene>
<feature type="transmembrane region" description="Helical" evidence="1">
    <location>
        <begin position="151"/>
        <end position="172"/>
    </location>
</feature>
<evidence type="ECO:0000313" key="2">
    <source>
        <dbReference type="EMBL" id="MFF3229072.1"/>
    </source>
</evidence>
<evidence type="ECO:0000313" key="3">
    <source>
        <dbReference type="Proteomes" id="UP001601948"/>
    </source>
</evidence>
<sequence length="457" mass="47338">MALTTTPPVVPTARDVRALRRTFARRHAYRGNRAGTILLLLLTVYVTGGASWWIATRSFVITDSALLDPGQGWPATWGWALFVLALAGGLATTRAFGPVTASPEEAIWLLSTPVERASLLRPRLIGPLVAGAAIGLIAGRLAAFVAATTSWAPMTVLGAAAGSGVVGIGVLAQGGLLLRRVLPVLQWGVVGLGFGVSLAAMFGVVFPVVTTWSPVAVVAAAAGALAILAILGCGRLSRAEVDFGADLAVGTRASLIALDAAGLVGILDARAWRRIGSVRSERLAGGRIRAMIHSDLLRHRRRPSTVVIAAIVVGAVWIAATIGTPILVALAQFGALFVVAMVFSTGLRDLCGDNALRVVLGAGDRALRLPLLVVPLIAVTVSAALTAPTLGLWVPALLISCVGALLAAYRMRTRAAISYDGLILVTGYGQVPVDLIRQLLRGPDVLLVAAVLLILVI</sequence>
<dbReference type="EMBL" id="JBIAPI010000018">
    <property type="protein sequence ID" value="MFF3229072.1"/>
    <property type="molecule type" value="Genomic_DNA"/>
</dbReference>
<organism evidence="2 3">
    <name type="scientific">Nocardia suismassiliense</name>
    <dbReference type="NCBI Taxonomy" id="2077092"/>
    <lineage>
        <taxon>Bacteria</taxon>
        <taxon>Bacillati</taxon>
        <taxon>Actinomycetota</taxon>
        <taxon>Actinomycetes</taxon>
        <taxon>Mycobacteriales</taxon>
        <taxon>Nocardiaceae</taxon>
        <taxon>Nocardia</taxon>
    </lineage>
</organism>
<feature type="transmembrane region" description="Helical" evidence="1">
    <location>
        <begin position="212"/>
        <end position="231"/>
    </location>
</feature>
<accession>A0ABW6R7M2</accession>
<feature type="transmembrane region" description="Helical" evidence="1">
    <location>
        <begin position="303"/>
        <end position="320"/>
    </location>
</feature>
<keyword evidence="1" id="KW-0812">Transmembrane</keyword>
<feature type="transmembrane region" description="Helical" evidence="1">
    <location>
        <begin position="392"/>
        <end position="409"/>
    </location>
</feature>
<dbReference type="InterPro" id="IPR046264">
    <property type="entry name" value="DUF6297"/>
</dbReference>
<feature type="transmembrane region" description="Helical" evidence="1">
    <location>
        <begin position="34"/>
        <end position="55"/>
    </location>
</feature>
<feature type="transmembrane region" description="Helical" evidence="1">
    <location>
        <begin position="184"/>
        <end position="206"/>
    </location>
</feature>
<evidence type="ECO:0000256" key="1">
    <source>
        <dbReference type="SAM" id="Phobius"/>
    </source>
</evidence>
<name>A0ABW6R7M2_9NOCA</name>
<keyword evidence="1" id="KW-0472">Membrane</keyword>
<protein>
    <submittedName>
        <fullName evidence="2">DUF6297 family protein</fullName>
    </submittedName>
</protein>
<feature type="transmembrane region" description="Helical" evidence="1">
    <location>
        <begin position="124"/>
        <end position="145"/>
    </location>
</feature>
<dbReference type="RefSeq" id="WP_387726485.1">
    <property type="nucleotide sequence ID" value="NZ_JBIAPI010000018.1"/>
</dbReference>
<comment type="caution">
    <text evidence="2">The sequence shown here is derived from an EMBL/GenBank/DDBJ whole genome shotgun (WGS) entry which is preliminary data.</text>
</comment>
<keyword evidence="1" id="KW-1133">Transmembrane helix</keyword>
<feature type="transmembrane region" description="Helical" evidence="1">
    <location>
        <begin position="75"/>
        <end position="93"/>
    </location>
</feature>
<dbReference type="Proteomes" id="UP001601948">
    <property type="component" value="Unassembled WGS sequence"/>
</dbReference>
<keyword evidence="3" id="KW-1185">Reference proteome</keyword>
<feature type="transmembrane region" description="Helical" evidence="1">
    <location>
        <begin position="367"/>
        <end position="386"/>
    </location>
</feature>
<feature type="transmembrane region" description="Helical" evidence="1">
    <location>
        <begin position="326"/>
        <end position="347"/>
    </location>
</feature>
<proteinExistence type="predicted"/>
<reference evidence="2 3" key="1">
    <citation type="submission" date="2024-10" db="EMBL/GenBank/DDBJ databases">
        <title>The Natural Products Discovery Center: Release of the First 8490 Sequenced Strains for Exploring Actinobacteria Biosynthetic Diversity.</title>
        <authorList>
            <person name="Kalkreuter E."/>
            <person name="Kautsar S.A."/>
            <person name="Yang D."/>
            <person name="Bader C.D."/>
            <person name="Teijaro C.N."/>
            <person name="Fluegel L."/>
            <person name="Davis C.M."/>
            <person name="Simpson J.R."/>
            <person name="Lauterbach L."/>
            <person name="Steele A.D."/>
            <person name="Gui C."/>
            <person name="Meng S."/>
            <person name="Li G."/>
            <person name="Viehrig K."/>
            <person name="Ye F."/>
            <person name="Su P."/>
            <person name="Kiefer A.F."/>
            <person name="Nichols A."/>
            <person name="Cepeda A.J."/>
            <person name="Yan W."/>
            <person name="Fan B."/>
            <person name="Jiang Y."/>
            <person name="Adhikari A."/>
            <person name="Zheng C.-J."/>
            <person name="Schuster L."/>
            <person name="Cowan T.M."/>
            <person name="Smanski M.J."/>
            <person name="Chevrette M.G."/>
            <person name="De Carvalho L.P.S."/>
            <person name="Shen B."/>
        </authorList>
    </citation>
    <scope>NUCLEOTIDE SEQUENCE [LARGE SCALE GENOMIC DNA]</scope>
    <source>
        <strain evidence="2 3">NPDC003040</strain>
    </source>
</reference>